<dbReference type="AlphaFoldDB" id="A0A5N6VWJ0"/>
<keyword evidence="1" id="KW-0210">Decarboxylase</keyword>
<keyword evidence="2" id="KW-0456">Lyase</keyword>
<evidence type="ECO:0000313" key="4">
    <source>
        <dbReference type="Proteomes" id="UP000325433"/>
    </source>
</evidence>
<organism evidence="3 4">
    <name type="scientific">Aspergillus transmontanensis</name>
    <dbReference type="NCBI Taxonomy" id="1034304"/>
    <lineage>
        <taxon>Eukaryota</taxon>
        <taxon>Fungi</taxon>
        <taxon>Dikarya</taxon>
        <taxon>Ascomycota</taxon>
        <taxon>Pezizomycotina</taxon>
        <taxon>Eurotiomycetes</taxon>
        <taxon>Eurotiomycetidae</taxon>
        <taxon>Eurotiales</taxon>
        <taxon>Aspergillaceae</taxon>
        <taxon>Aspergillus</taxon>
        <taxon>Aspergillus subgen. Circumdati</taxon>
    </lineage>
</organism>
<proteinExistence type="predicted"/>
<dbReference type="PANTHER" id="PTHR10067:SF13">
    <property type="entry name" value="PHOSPHATIDYLSERINE DECARBOXYLASE"/>
    <property type="match status" value="1"/>
</dbReference>
<gene>
    <name evidence="3" type="ORF">BDV41DRAFT_565267</name>
</gene>
<dbReference type="EMBL" id="ML738336">
    <property type="protein sequence ID" value="KAE8312079.1"/>
    <property type="molecule type" value="Genomic_DNA"/>
</dbReference>
<sequence>MPLSEDPQDSWEPLVCQLWNYFSWRDFQDVFNAACHETQDMEEENMKQGEPRTFFQVDTESPSDELLQKLTVFYWVFRQSPIDKEPYQKPITPENSGANLTWLSYWLSLGGIYSFYLNPKYSKDGPTDIWPCWDEPKDGWKSFNHWFSREFKSDAFNRIRPVGDWDIVSPADSTWQGSWDVRGGEVEVKKVNWPIKKLLRIADTDTTYDNGTFMHAFLKPNNYHRKHIPVTGRVVRAENIQERVYLKVAKENGKLKAKRELALDPEDEANYQWCQTRAIIEIDTDHGNSMTYFQFGGSDIVIVFQNKVKFADALKPPDDPHFQAVPLLVRGNIGNFS</sequence>
<evidence type="ECO:0000256" key="2">
    <source>
        <dbReference type="ARBA" id="ARBA00023239"/>
    </source>
</evidence>
<evidence type="ECO:0000256" key="1">
    <source>
        <dbReference type="ARBA" id="ARBA00022793"/>
    </source>
</evidence>
<accession>A0A5N6VWJ0</accession>
<dbReference type="InterPro" id="IPR003817">
    <property type="entry name" value="PS_Dcarbxylase"/>
</dbReference>
<dbReference type="PANTHER" id="PTHR10067">
    <property type="entry name" value="PHOSPHATIDYLSERINE DECARBOXYLASE"/>
    <property type="match status" value="1"/>
</dbReference>
<reference evidence="4" key="1">
    <citation type="submission" date="2019-04" db="EMBL/GenBank/DDBJ databases">
        <title>Friends and foes A comparative genomics studyof 23 Aspergillus species from section Flavi.</title>
        <authorList>
            <consortium name="DOE Joint Genome Institute"/>
            <person name="Kjaerbolling I."/>
            <person name="Vesth T."/>
            <person name="Frisvad J.C."/>
            <person name="Nybo J.L."/>
            <person name="Theobald S."/>
            <person name="Kildgaard S."/>
            <person name="Isbrandt T."/>
            <person name="Kuo A."/>
            <person name="Sato A."/>
            <person name="Lyhne E.K."/>
            <person name="Kogle M.E."/>
            <person name="Wiebenga A."/>
            <person name="Kun R.S."/>
            <person name="Lubbers R.J."/>
            <person name="Makela M.R."/>
            <person name="Barry K."/>
            <person name="Chovatia M."/>
            <person name="Clum A."/>
            <person name="Daum C."/>
            <person name="Haridas S."/>
            <person name="He G."/>
            <person name="LaButti K."/>
            <person name="Lipzen A."/>
            <person name="Mondo S."/>
            <person name="Riley R."/>
            <person name="Salamov A."/>
            <person name="Simmons B.A."/>
            <person name="Magnuson J.K."/>
            <person name="Henrissat B."/>
            <person name="Mortensen U.H."/>
            <person name="Larsen T.O."/>
            <person name="Devries R.P."/>
            <person name="Grigoriev I.V."/>
            <person name="Machida M."/>
            <person name="Baker S.E."/>
            <person name="Andersen M.R."/>
        </authorList>
    </citation>
    <scope>NUCLEOTIDE SEQUENCE [LARGE SCALE GENOMIC DNA]</scope>
    <source>
        <strain evidence="4">CBS 130015</strain>
    </source>
</reference>
<keyword evidence="4" id="KW-1185">Reference proteome</keyword>
<dbReference type="Proteomes" id="UP000325433">
    <property type="component" value="Unassembled WGS sequence"/>
</dbReference>
<dbReference type="GO" id="GO:0004609">
    <property type="term" value="F:phosphatidylserine decarboxylase activity"/>
    <property type="evidence" value="ECO:0007669"/>
    <property type="project" value="InterPro"/>
</dbReference>
<dbReference type="Pfam" id="PF02666">
    <property type="entry name" value="PS_Dcarbxylase"/>
    <property type="match status" value="1"/>
</dbReference>
<evidence type="ECO:0000313" key="3">
    <source>
        <dbReference type="EMBL" id="KAE8312079.1"/>
    </source>
</evidence>
<dbReference type="GO" id="GO:0008654">
    <property type="term" value="P:phospholipid biosynthetic process"/>
    <property type="evidence" value="ECO:0007669"/>
    <property type="project" value="InterPro"/>
</dbReference>
<protein>
    <submittedName>
        <fullName evidence="3">Phosphatidylserine decarboxylase-domain-containing protein</fullName>
    </submittedName>
</protein>
<name>A0A5N6VWJ0_9EURO</name>